<dbReference type="EMBL" id="PGGO01000050">
    <property type="protein sequence ID" value="PSH57647.1"/>
    <property type="molecule type" value="Genomic_DNA"/>
</dbReference>
<gene>
    <name evidence="1" type="ORF">CU102_27965</name>
</gene>
<name>A0A2P7ATX6_9HYPH</name>
<dbReference type="AlphaFoldDB" id="A0A2P7ATX6"/>
<keyword evidence="2" id="KW-1185">Reference proteome</keyword>
<reference evidence="2" key="1">
    <citation type="submission" date="2017-11" db="EMBL/GenBank/DDBJ databases">
        <authorList>
            <person name="Kuznetsova I."/>
            <person name="Sazanova A."/>
            <person name="Chirak E."/>
            <person name="Safronova V."/>
            <person name="Willems A."/>
        </authorList>
    </citation>
    <scope>NUCLEOTIDE SEQUENCE [LARGE SCALE GENOMIC DNA]</scope>
    <source>
        <strain evidence="2">STM 196</strain>
    </source>
</reference>
<organism evidence="1 2">
    <name type="scientific">Phyllobacterium brassicacearum</name>
    <dbReference type="NCBI Taxonomy" id="314235"/>
    <lineage>
        <taxon>Bacteria</taxon>
        <taxon>Pseudomonadati</taxon>
        <taxon>Pseudomonadota</taxon>
        <taxon>Alphaproteobacteria</taxon>
        <taxon>Hyphomicrobiales</taxon>
        <taxon>Phyllobacteriaceae</taxon>
        <taxon>Phyllobacterium</taxon>
    </lineage>
</organism>
<proteinExistence type="predicted"/>
<dbReference type="Proteomes" id="UP000241444">
    <property type="component" value="Unassembled WGS sequence"/>
</dbReference>
<evidence type="ECO:0000313" key="1">
    <source>
        <dbReference type="EMBL" id="PSH57647.1"/>
    </source>
</evidence>
<protein>
    <submittedName>
        <fullName evidence="1">Uncharacterized protein</fullName>
    </submittedName>
</protein>
<evidence type="ECO:0000313" key="2">
    <source>
        <dbReference type="Proteomes" id="UP000241444"/>
    </source>
</evidence>
<comment type="caution">
    <text evidence="1">The sequence shown here is derived from an EMBL/GenBank/DDBJ whole genome shotgun (WGS) entry which is preliminary data.</text>
</comment>
<accession>A0A2P7ATX6</accession>
<sequence>MRRRLPGGKETEQSLFLLEGWTLEVYILQQVASGRESVGQTQISLHLRKQGDAPNSQQDLLLEAAYVALSDESSTVNWRNCCGENLKIP</sequence>
<dbReference type="RefSeq" id="WP_106714314.1">
    <property type="nucleotide sequence ID" value="NZ_PGGO01000050.1"/>
</dbReference>